<sequence>MQIKPCTLLDDKTISELIEIWDKAVRSSHFFLSEKDIAFFKPLICNQYFKAVKLFVIHDEYNKIAAFLGLSDHMVEMLFVHPAQQGKGYGSALLEFAYTKKGIGRVDVNEENQQGLNFYLNKGYEIIGRDEFDPQRKAFPILHLKKA</sequence>
<proteinExistence type="predicted"/>
<dbReference type="HOGENOM" id="CLU_013985_21_0_6"/>
<dbReference type="InterPro" id="IPR000182">
    <property type="entry name" value="GNAT_dom"/>
</dbReference>
<evidence type="ECO:0000256" key="1">
    <source>
        <dbReference type="ARBA" id="ARBA00022679"/>
    </source>
</evidence>
<name>E8LI35_SUCHY</name>
<dbReference type="RefSeq" id="WP_009142573.1">
    <property type="nucleotide sequence ID" value="NZ_GL830951.1"/>
</dbReference>
<keyword evidence="1 4" id="KW-0808">Transferase</keyword>
<dbReference type="AlphaFoldDB" id="E8LI35"/>
<dbReference type="InterPro" id="IPR016181">
    <property type="entry name" value="Acyl_CoA_acyltransferase"/>
</dbReference>
<dbReference type="OrthoDB" id="9789605at2"/>
<keyword evidence="5" id="KW-1185">Reference proteome</keyword>
<dbReference type="PANTHER" id="PTHR43800:SF1">
    <property type="entry name" value="PEPTIDYL-LYSINE N-ACETYLTRANSFERASE YJAB"/>
    <property type="match status" value="1"/>
</dbReference>
<dbReference type="STRING" id="762983.HMPREF9444_00350"/>
<dbReference type="PANTHER" id="PTHR43800">
    <property type="entry name" value="PEPTIDYL-LYSINE N-ACETYLTRANSFERASE YJAB"/>
    <property type="match status" value="1"/>
</dbReference>
<reference evidence="4 5" key="1">
    <citation type="submission" date="2011-01" db="EMBL/GenBank/DDBJ databases">
        <authorList>
            <person name="Weinstock G."/>
            <person name="Sodergren E."/>
            <person name="Clifton S."/>
            <person name="Fulton L."/>
            <person name="Fulton B."/>
            <person name="Courtney L."/>
            <person name="Fronick C."/>
            <person name="Harrison M."/>
            <person name="Strong C."/>
            <person name="Farmer C."/>
            <person name="Delahaunty K."/>
            <person name="Markovic C."/>
            <person name="Hall O."/>
            <person name="Minx P."/>
            <person name="Tomlinson C."/>
            <person name="Mitreva M."/>
            <person name="Hou S."/>
            <person name="Chen J."/>
            <person name="Wollam A."/>
            <person name="Pepin K.H."/>
            <person name="Johnson M."/>
            <person name="Bhonagiri V."/>
            <person name="Zhang X."/>
            <person name="Suruliraj S."/>
            <person name="Warren W."/>
            <person name="Chinwalla A."/>
            <person name="Mardis E.R."/>
            <person name="Wilson R.K."/>
        </authorList>
    </citation>
    <scope>NUCLEOTIDE SEQUENCE [LARGE SCALE GENOMIC DNA]</scope>
    <source>
        <strain evidence="5">DSM 22608 / JCM 16073 / KCTC 15190 / YIT 12066</strain>
    </source>
</reference>
<dbReference type="GO" id="GO:0016747">
    <property type="term" value="F:acyltransferase activity, transferring groups other than amino-acyl groups"/>
    <property type="evidence" value="ECO:0007669"/>
    <property type="project" value="InterPro"/>
</dbReference>
<accession>E8LI35</accession>
<dbReference type="Proteomes" id="UP000018458">
    <property type="component" value="Unassembled WGS sequence"/>
</dbReference>
<gene>
    <name evidence="4" type="ORF">HMPREF9444_00350</name>
</gene>
<feature type="domain" description="N-acetyltransferase" evidence="3">
    <location>
        <begin position="1"/>
        <end position="147"/>
    </location>
</feature>
<evidence type="ECO:0000313" key="5">
    <source>
        <dbReference type="Proteomes" id="UP000018458"/>
    </source>
</evidence>
<dbReference type="Pfam" id="PF13508">
    <property type="entry name" value="Acetyltransf_7"/>
    <property type="match status" value="1"/>
</dbReference>
<dbReference type="CDD" id="cd04301">
    <property type="entry name" value="NAT_SF"/>
    <property type="match status" value="1"/>
</dbReference>
<dbReference type="PROSITE" id="PS51186">
    <property type="entry name" value="GNAT"/>
    <property type="match status" value="1"/>
</dbReference>
<evidence type="ECO:0000313" key="4">
    <source>
        <dbReference type="EMBL" id="EFY07856.1"/>
    </source>
</evidence>
<evidence type="ECO:0000256" key="2">
    <source>
        <dbReference type="ARBA" id="ARBA00023315"/>
    </source>
</evidence>
<keyword evidence="2" id="KW-0012">Acyltransferase</keyword>
<evidence type="ECO:0000259" key="3">
    <source>
        <dbReference type="PROSITE" id="PS51186"/>
    </source>
</evidence>
<dbReference type="Gene3D" id="3.40.630.30">
    <property type="match status" value="1"/>
</dbReference>
<dbReference type="EMBL" id="AEVO01000013">
    <property type="protein sequence ID" value="EFY07856.1"/>
    <property type="molecule type" value="Genomic_DNA"/>
</dbReference>
<comment type="caution">
    <text evidence="4">The sequence shown here is derived from an EMBL/GenBank/DDBJ whole genome shotgun (WGS) entry which is preliminary data.</text>
</comment>
<dbReference type="eggNOG" id="COG0456">
    <property type="taxonomic scope" value="Bacteria"/>
</dbReference>
<protein>
    <submittedName>
        <fullName evidence="4">Acetyltransferase, GNAT family</fullName>
    </submittedName>
</protein>
<organism evidence="4 5">
    <name type="scientific">Succinatimonas hippei (strain DSM 22608 / JCM 16073 / KCTC 15190 / YIT 12066)</name>
    <dbReference type="NCBI Taxonomy" id="762983"/>
    <lineage>
        <taxon>Bacteria</taxon>
        <taxon>Pseudomonadati</taxon>
        <taxon>Pseudomonadota</taxon>
        <taxon>Gammaproteobacteria</taxon>
        <taxon>Aeromonadales</taxon>
        <taxon>Succinivibrionaceae</taxon>
        <taxon>Succinatimonas</taxon>
    </lineage>
</organism>
<dbReference type="SUPFAM" id="SSF55729">
    <property type="entry name" value="Acyl-CoA N-acyltransferases (Nat)"/>
    <property type="match status" value="1"/>
</dbReference>